<dbReference type="SUPFAM" id="SSF53335">
    <property type="entry name" value="S-adenosyl-L-methionine-dependent methyltransferases"/>
    <property type="match status" value="1"/>
</dbReference>
<dbReference type="EMBL" id="JALJOT010000002">
    <property type="protein sequence ID" value="KAK9917895.1"/>
    <property type="molecule type" value="Genomic_DNA"/>
</dbReference>
<accession>A0ABR2Z1Q2</accession>
<sequence length="543" mass="58313">MENGIHKTGQPDTPVEVLVDILGKALQANDPSETRKLVESAHKLAKGLDPYLDAISTPPSEVCQELIRASLEHNWDEAYNQGKTQFLQKRECCAGALEGHFIATLCKLTGAKTVLEVGMFTGTTTLAVAQALPHDGKVYALEIEDYMRNFAQPFFQRAGVSDRVEVVVGAASEGIAKLAAQGKCFDLAFLDADKTGYLGYYKQLMDLNLILPGGAIIVDNTLMKGRTYYPGGVKDELADAIREFNEFVRKDSRVDVVALPFRDGVSIITRRQESSPEADDIITGTAHSRILQRLKLNSKVALITGAGQGIGRAFAHALGEAGAAVAVADINGDAAERVAAELAAKGVRATAITADVTQAKECQRMVDTVVERLGALDIAVNNAGVNFNNAAEDTPESEWDMTFNLNTKGLFLCCQAEGRYMLAQGHGRIINTASMASLLVPHPQKQIAYNASKAAVVKITQTLGAEWAGRGLTVNCMSPGIVNTALIQSEALRPLAKEWLQQIPMGRLAEVSDLQAAIVFMASDASSFMTGHNLVLDGGHTLW</sequence>
<protein>
    <recommendedName>
        <fullName evidence="9">NAD(P)-binding protein</fullName>
    </recommendedName>
</protein>
<proteinExistence type="inferred from homology"/>
<comment type="similarity">
    <text evidence="6">Belongs to the class I-like SAM-binding methyltransferase superfamily. Cation-dependent O-methyltransferase family.</text>
</comment>
<dbReference type="InterPro" id="IPR036291">
    <property type="entry name" value="NAD(P)-bd_dom_sf"/>
</dbReference>
<dbReference type="InterPro" id="IPR002935">
    <property type="entry name" value="SAM_O-MeTrfase"/>
</dbReference>
<dbReference type="Proteomes" id="UP001491310">
    <property type="component" value="Unassembled WGS sequence"/>
</dbReference>
<dbReference type="Gene3D" id="3.40.50.150">
    <property type="entry name" value="Vaccinia Virus protein VP39"/>
    <property type="match status" value="1"/>
</dbReference>
<dbReference type="PRINTS" id="PR00080">
    <property type="entry name" value="SDRFAMILY"/>
</dbReference>
<dbReference type="InterPro" id="IPR029063">
    <property type="entry name" value="SAM-dependent_MTases_sf"/>
</dbReference>
<evidence type="ECO:0000256" key="4">
    <source>
        <dbReference type="ARBA" id="ARBA00022691"/>
    </source>
</evidence>
<dbReference type="PANTHER" id="PTHR42760">
    <property type="entry name" value="SHORT-CHAIN DEHYDROGENASES/REDUCTASES FAMILY MEMBER"/>
    <property type="match status" value="1"/>
</dbReference>
<keyword evidence="4" id="KW-0949">S-adenosyl-L-methionine</keyword>
<dbReference type="PANTHER" id="PTHR42760:SF115">
    <property type="entry name" value="3-OXOACYL-[ACYL-CARRIER-PROTEIN] REDUCTASE FABG"/>
    <property type="match status" value="1"/>
</dbReference>
<organism evidence="7 8">
    <name type="scientific">Coccomyxa subellipsoidea</name>
    <dbReference type="NCBI Taxonomy" id="248742"/>
    <lineage>
        <taxon>Eukaryota</taxon>
        <taxon>Viridiplantae</taxon>
        <taxon>Chlorophyta</taxon>
        <taxon>core chlorophytes</taxon>
        <taxon>Trebouxiophyceae</taxon>
        <taxon>Trebouxiophyceae incertae sedis</taxon>
        <taxon>Coccomyxaceae</taxon>
        <taxon>Coccomyxa</taxon>
    </lineage>
</organism>
<dbReference type="PRINTS" id="PR00081">
    <property type="entry name" value="GDHRDH"/>
</dbReference>
<comment type="caution">
    <text evidence="7">The sequence shown here is derived from an EMBL/GenBank/DDBJ whole genome shotgun (WGS) entry which is preliminary data.</text>
</comment>
<keyword evidence="3" id="KW-0808">Transferase</keyword>
<evidence type="ECO:0000313" key="7">
    <source>
        <dbReference type="EMBL" id="KAK9917895.1"/>
    </source>
</evidence>
<evidence type="ECO:0008006" key="9">
    <source>
        <dbReference type="Google" id="ProtNLM"/>
    </source>
</evidence>
<dbReference type="CDD" id="cd02440">
    <property type="entry name" value="AdoMet_MTases"/>
    <property type="match status" value="1"/>
</dbReference>
<reference evidence="7 8" key="1">
    <citation type="journal article" date="2024" name="Nat. Commun.">
        <title>Phylogenomics reveals the evolutionary origins of lichenization in chlorophyte algae.</title>
        <authorList>
            <person name="Puginier C."/>
            <person name="Libourel C."/>
            <person name="Otte J."/>
            <person name="Skaloud P."/>
            <person name="Haon M."/>
            <person name="Grisel S."/>
            <person name="Petersen M."/>
            <person name="Berrin J.G."/>
            <person name="Delaux P.M."/>
            <person name="Dal Grande F."/>
            <person name="Keller J."/>
        </authorList>
    </citation>
    <scope>NUCLEOTIDE SEQUENCE [LARGE SCALE GENOMIC DNA]</scope>
    <source>
        <strain evidence="7 8">SAG 216-7</strain>
    </source>
</reference>
<evidence type="ECO:0000256" key="3">
    <source>
        <dbReference type="ARBA" id="ARBA00022679"/>
    </source>
</evidence>
<dbReference type="PROSITE" id="PS51682">
    <property type="entry name" value="SAM_OMT_I"/>
    <property type="match status" value="1"/>
</dbReference>
<dbReference type="Gene3D" id="3.40.50.720">
    <property type="entry name" value="NAD(P)-binding Rossmann-like Domain"/>
    <property type="match status" value="1"/>
</dbReference>
<keyword evidence="5" id="KW-0560">Oxidoreductase</keyword>
<keyword evidence="8" id="KW-1185">Reference proteome</keyword>
<dbReference type="InterPro" id="IPR002347">
    <property type="entry name" value="SDR_fam"/>
</dbReference>
<evidence type="ECO:0000256" key="6">
    <source>
        <dbReference type="ARBA" id="ARBA00023453"/>
    </source>
</evidence>
<evidence type="ECO:0000256" key="2">
    <source>
        <dbReference type="ARBA" id="ARBA00022603"/>
    </source>
</evidence>
<comment type="similarity">
    <text evidence="1">Belongs to the short-chain dehydrogenases/reductases (SDR) family.</text>
</comment>
<dbReference type="Pfam" id="PF13561">
    <property type="entry name" value="adh_short_C2"/>
    <property type="match status" value="1"/>
</dbReference>
<evidence type="ECO:0000256" key="5">
    <source>
        <dbReference type="ARBA" id="ARBA00023002"/>
    </source>
</evidence>
<keyword evidence="2" id="KW-0489">Methyltransferase</keyword>
<name>A0ABR2Z1Q2_9CHLO</name>
<evidence type="ECO:0000313" key="8">
    <source>
        <dbReference type="Proteomes" id="UP001491310"/>
    </source>
</evidence>
<dbReference type="SUPFAM" id="SSF51735">
    <property type="entry name" value="NAD(P)-binding Rossmann-fold domains"/>
    <property type="match status" value="1"/>
</dbReference>
<dbReference type="Pfam" id="PF01596">
    <property type="entry name" value="Methyltransf_3"/>
    <property type="match status" value="1"/>
</dbReference>
<evidence type="ECO:0000256" key="1">
    <source>
        <dbReference type="ARBA" id="ARBA00006484"/>
    </source>
</evidence>
<gene>
    <name evidence="7" type="ORF">WJX75_009333</name>
</gene>